<sequence length="156" mass="17536">MGSEIYKHSDGARFSVLKFREGSKSKLLGSVEPLNDRLFPFPTAIVSKLDDWYSLDERAMINEWVPHWKGDLRFPSQGISRHVGNTSETLERNLIGCPRIHIIMDPCNPQPPHLIVEMEDNISSLGANDLSSSSSAKQTKEITEKADRETHVFNSG</sequence>
<accession>A0A9J5ZKZ7</accession>
<feature type="compositionally biased region" description="Basic and acidic residues" evidence="1">
    <location>
        <begin position="138"/>
        <end position="156"/>
    </location>
</feature>
<proteinExistence type="predicted"/>
<evidence type="ECO:0000313" key="2">
    <source>
        <dbReference type="EMBL" id="KAG5612804.1"/>
    </source>
</evidence>
<evidence type="ECO:0000313" key="3">
    <source>
        <dbReference type="Proteomes" id="UP000824120"/>
    </source>
</evidence>
<name>A0A9J5ZKZ7_SOLCO</name>
<keyword evidence="3" id="KW-1185">Reference proteome</keyword>
<evidence type="ECO:0000256" key="1">
    <source>
        <dbReference type="SAM" id="MobiDB-lite"/>
    </source>
</evidence>
<gene>
    <name evidence="2" type="ORF">H5410_024085</name>
</gene>
<feature type="compositionally biased region" description="Low complexity" evidence="1">
    <location>
        <begin position="126"/>
        <end position="136"/>
    </location>
</feature>
<dbReference type="Proteomes" id="UP000824120">
    <property type="component" value="Chromosome 4"/>
</dbReference>
<organism evidence="2 3">
    <name type="scientific">Solanum commersonii</name>
    <name type="common">Commerson's wild potato</name>
    <name type="synonym">Commerson's nightshade</name>
    <dbReference type="NCBI Taxonomy" id="4109"/>
    <lineage>
        <taxon>Eukaryota</taxon>
        <taxon>Viridiplantae</taxon>
        <taxon>Streptophyta</taxon>
        <taxon>Embryophyta</taxon>
        <taxon>Tracheophyta</taxon>
        <taxon>Spermatophyta</taxon>
        <taxon>Magnoliopsida</taxon>
        <taxon>eudicotyledons</taxon>
        <taxon>Gunneridae</taxon>
        <taxon>Pentapetalae</taxon>
        <taxon>asterids</taxon>
        <taxon>lamiids</taxon>
        <taxon>Solanales</taxon>
        <taxon>Solanaceae</taxon>
        <taxon>Solanoideae</taxon>
        <taxon>Solaneae</taxon>
        <taxon>Solanum</taxon>
    </lineage>
</organism>
<dbReference type="EMBL" id="JACXVP010000004">
    <property type="protein sequence ID" value="KAG5612804.1"/>
    <property type="molecule type" value="Genomic_DNA"/>
</dbReference>
<comment type="caution">
    <text evidence="2">The sequence shown here is derived from an EMBL/GenBank/DDBJ whole genome shotgun (WGS) entry which is preliminary data.</text>
</comment>
<dbReference type="AlphaFoldDB" id="A0A9J5ZKZ7"/>
<feature type="region of interest" description="Disordered" evidence="1">
    <location>
        <begin position="126"/>
        <end position="156"/>
    </location>
</feature>
<reference evidence="2 3" key="1">
    <citation type="submission" date="2020-09" db="EMBL/GenBank/DDBJ databases">
        <title>De no assembly of potato wild relative species, Solanum commersonii.</title>
        <authorList>
            <person name="Cho K."/>
        </authorList>
    </citation>
    <scope>NUCLEOTIDE SEQUENCE [LARGE SCALE GENOMIC DNA]</scope>
    <source>
        <strain evidence="2">LZ3.2</strain>
        <tissue evidence="2">Leaf</tissue>
    </source>
</reference>
<protein>
    <submittedName>
        <fullName evidence="2">Uncharacterized protein</fullName>
    </submittedName>
</protein>